<dbReference type="Proteomes" id="UP000823775">
    <property type="component" value="Unassembled WGS sequence"/>
</dbReference>
<evidence type="ECO:0000313" key="1">
    <source>
        <dbReference type="EMBL" id="MCD7472281.1"/>
    </source>
</evidence>
<evidence type="ECO:0000313" key="2">
    <source>
        <dbReference type="Proteomes" id="UP000823775"/>
    </source>
</evidence>
<dbReference type="EMBL" id="JACEIK010001800">
    <property type="protein sequence ID" value="MCD7472281.1"/>
    <property type="molecule type" value="Genomic_DNA"/>
</dbReference>
<feature type="non-terminal residue" evidence="1">
    <location>
        <position position="59"/>
    </location>
</feature>
<comment type="caution">
    <text evidence="1">The sequence shown here is derived from an EMBL/GenBank/DDBJ whole genome shotgun (WGS) entry which is preliminary data.</text>
</comment>
<organism evidence="1 2">
    <name type="scientific">Datura stramonium</name>
    <name type="common">Jimsonweed</name>
    <name type="synonym">Common thornapple</name>
    <dbReference type="NCBI Taxonomy" id="4076"/>
    <lineage>
        <taxon>Eukaryota</taxon>
        <taxon>Viridiplantae</taxon>
        <taxon>Streptophyta</taxon>
        <taxon>Embryophyta</taxon>
        <taxon>Tracheophyta</taxon>
        <taxon>Spermatophyta</taxon>
        <taxon>Magnoliopsida</taxon>
        <taxon>eudicotyledons</taxon>
        <taxon>Gunneridae</taxon>
        <taxon>Pentapetalae</taxon>
        <taxon>asterids</taxon>
        <taxon>lamiids</taxon>
        <taxon>Solanales</taxon>
        <taxon>Solanaceae</taxon>
        <taxon>Solanoideae</taxon>
        <taxon>Datureae</taxon>
        <taxon>Datura</taxon>
    </lineage>
</organism>
<reference evidence="1 2" key="1">
    <citation type="journal article" date="2021" name="BMC Genomics">
        <title>Datura genome reveals duplications of psychoactive alkaloid biosynthetic genes and high mutation rate following tissue culture.</title>
        <authorList>
            <person name="Rajewski A."/>
            <person name="Carter-House D."/>
            <person name="Stajich J."/>
            <person name="Litt A."/>
        </authorList>
    </citation>
    <scope>NUCLEOTIDE SEQUENCE [LARGE SCALE GENOMIC DNA]</scope>
    <source>
        <strain evidence="1">AR-01</strain>
    </source>
</reference>
<gene>
    <name evidence="1" type="ORF">HAX54_013343</name>
</gene>
<accession>A0ABS8TMY9</accession>
<keyword evidence="2" id="KW-1185">Reference proteome</keyword>
<sequence length="59" mass="6444">MTNCKSKETIQLLEIGSSPRKQPPSSLGYLCGTDSKLNQSSCDQELVIPLYSSFYAKGT</sequence>
<protein>
    <submittedName>
        <fullName evidence="1">Uncharacterized protein</fullName>
    </submittedName>
</protein>
<name>A0ABS8TMY9_DATST</name>
<proteinExistence type="predicted"/>